<dbReference type="PROSITE" id="PS00375">
    <property type="entry name" value="UDPGT"/>
    <property type="match status" value="1"/>
</dbReference>
<sequence length="486" mass="54313">MNSSNSNYKNKPHAILVPLPLQGHVIPFVELAIKLASKGFSISFINTNHIHHQITLSNATALQQSGGDIFVEARNTSGLDIEYVTVSDGLPLEFDRSLNHDEWVGANTYTFRAHLEVAVDKIVRSRPSVGCCLVADSYFVWASKLASKFGMIHVSFWTEPAMVLDIYFHRHLLQQNGHIGPGSSLRDDIIDYIPGISSLKRSDLTSYLQEEDLTTMHPQYNLSSVDDTKRAQFILGNTIQELEAHTISAIQAHVPFYTIGPIFSPGFTKSPVATSLWAESDCTLWLDSKPLGSVLYVSFGSYAHLSKEDIEEIANGIKLSGVNFLWVIRPDMVSSNDVDPLPVGFRDEVRGRGMIVTWTCQKAVLSHRAIGGFITHCGWNSALESIWCEVPLLCFPLLTDQFTNRKLMVDDWKIGCNLCEEKYVTREEVLLKVKDLIGGSLGNELRDRIKEIKHELQNAMMINGSSEKNIDSFIKELNTTIENKLG</sequence>
<evidence type="ECO:0000256" key="2">
    <source>
        <dbReference type="ARBA" id="ARBA00022676"/>
    </source>
</evidence>
<gene>
    <name evidence="6" type="primary">LOC110693504</name>
</gene>
<proteinExistence type="inferred from homology"/>
<keyword evidence="3 4" id="KW-0808">Transferase</keyword>
<dbReference type="KEGG" id="cqi:110693504"/>
<comment type="similarity">
    <text evidence="1 4">Belongs to the UDP-glycosyltransferase family.</text>
</comment>
<keyword evidence="7" id="KW-1185">Reference proteome</keyword>
<dbReference type="Gramene" id="AUR62014691-RA">
    <property type="protein sequence ID" value="AUR62014691-RA:cds"/>
    <property type="gene ID" value="AUR62014691"/>
</dbReference>
<protein>
    <recommendedName>
        <fullName evidence="5">Glycosyltransferase</fullName>
        <ecNumber evidence="5">2.4.1.-</ecNumber>
    </recommendedName>
</protein>
<dbReference type="GO" id="GO:0080043">
    <property type="term" value="F:quercetin 3-O-glucosyltransferase activity"/>
    <property type="evidence" value="ECO:0007669"/>
    <property type="project" value="TreeGrafter"/>
</dbReference>
<dbReference type="AlphaFoldDB" id="A0A803LL44"/>
<evidence type="ECO:0000256" key="4">
    <source>
        <dbReference type="RuleBase" id="RU003718"/>
    </source>
</evidence>
<keyword evidence="2 4" id="KW-0328">Glycosyltransferase</keyword>
<accession>A0A803LL44</accession>
<dbReference type="InterPro" id="IPR002213">
    <property type="entry name" value="UDP_glucos_trans"/>
</dbReference>
<dbReference type="Proteomes" id="UP000596660">
    <property type="component" value="Unplaced"/>
</dbReference>
<reference evidence="6" key="1">
    <citation type="journal article" date="2017" name="Nature">
        <title>The genome of Chenopodium quinoa.</title>
        <authorList>
            <person name="Jarvis D.E."/>
            <person name="Ho Y.S."/>
            <person name="Lightfoot D.J."/>
            <person name="Schmoeckel S.M."/>
            <person name="Li B."/>
            <person name="Borm T.J.A."/>
            <person name="Ohyanagi H."/>
            <person name="Mineta K."/>
            <person name="Michell C.T."/>
            <person name="Saber N."/>
            <person name="Kharbatia N.M."/>
            <person name="Rupper R.R."/>
            <person name="Sharp A.R."/>
            <person name="Dally N."/>
            <person name="Boughton B.A."/>
            <person name="Woo Y.H."/>
            <person name="Gao G."/>
            <person name="Schijlen E.G.W.M."/>
            <person name="Guo X."/>
            <person name="Momin A.A."/>
            <person name="Negrao S."/>
            <person name="Al-Babili S."/>
            <person name="Gehring C."/>
            <person name="Roessner U."/>
            <person name="Jung C."/>
            <person name="Murphy K."/>
            <person name="Arold S.T."/>
            <person name="Gojobori T."/>
            <person name="van der Linden C.G."/>
            <person name="van Loo E.N."/>
            <person name="Jellen E.N."/>
            <person name="Maughan P.J."/>
            <person name="Tester M."/>
        </authorList>
    </citation>
    <scope>NUCLEOTIDE SEQUENCE [LARGE SCALE GENOMIC DNA]</scope>
    <source>
        <strain evidence="6">cv. PI 614886</strain>
    </source>
</reference>
<dbReference type="OMA" id="NFHQFME"/>
<dbReference type="Gene3D" id="3.40.50.2000">
    <property type="entry name" value="Glycogen Phosphorylase B"/>
    <property type="match status" value="2"/>
</dbReference>
<evidence type="ECO:0000313" key="7">
    <source>
        <dbReference type="Proteomes" id="UP000596660"/>
    </source>
</evidence>
<dbReference type="GO" id="GO:0080044">
    <property type="term" value="F:quercetin 7-O-glucosyltransferase activity"/>
    <property type="evidence" value="ECO:0007669"/>
    <property type="project" value="TreeGrafter"/>
</dbReference>
<evidence type="ECO:0000256" key="5">
    <source>
        <dbReference type="RuleBase" id="RU362057"/>
    </source>
</evidence>
<dbReference type="SUPFAM" id="SSF53756">
    <property type="entry name" value="UDP-Glycosyltransferase/glycogen phosphorylase"/>
    <property type="match status" value="1"/>
</dbReference>
<dbReference type="CDD" id="cd03784">
    <property type="entry name" value="GT1_Gtf-like"/>
    <property type="match status" value="1"/>
</dbReference>
<dbReference type="EC" id="2.4.1.-" evidence="5"/>
<evidence type="ECO:0000256" key="1">
    <source>
        <dbReference type="ARBA" id="ARBA00009995"/>
    </source>
</evidence>
<dbReference type="OrthoDB" id="5835829at2759"/>
<organism evidence="6 7">
    <name type="scientific">Chenopodium quinoa</name>
    <name type="common">Quinoa</name>
    <dbReference type="NCBI Taxonomy" id="63459"/>
    <lineage>
        <taxon>Eukaryota</taxon>
        <taxon>Viridiplantae</taxon>
        <taxon>Streptophyta</taxon>
        <taxon>Embryophyta</taxon>
        <taxon>Tracheophyta</taxon>
        <taxon>Spermatophyta</taxon>
        <taxon>Magnoliopsida</taxon>
        <taxon>eudicotyledons</taxon>
        <taxon>Gunneridae</taxon>
        <taxon>Pentapetalae</taxon>
        <taxon>Caryophyllales</taxon>
        <taxon>Chenopodiaceae</taxon>
        <taxon>Chenopodioideae</taxon>
        <taxon>Atripliceae</taxon>
        <taxon>Chenopodium</taxon>
    </lineage>
</organism>
<dbReference type="PANTHER" id="PTHR11926:SF774">
    <property type="entry name" value="UDP-GLYCOSYLTRANSFERASE 85A1-RELATED"/>
    <property type="match status" value="1"/>
</dbReference>
<dbReference type="InterPro" id="IPR035595">
    <property type="entry name" value="UDP_glycos_trans_CS"/>
</dbReference>
<dbReference type="EnsemblPlants" id="AUR62014691-RA">
    <property type="protein sequence ID" value="AUR62014691-RA:cds"/>
    <property type="gene ID" value="AUR62014691"/>
</dbReference>
<dbReference type="RefSeq" id="XP_021726312.1">
    <property type="nucleotide sequence ID" value="XM_021870620.1"/>
</dbReference>
<dbReference type="GeneID" id="110693504"/>
<reference evidence="6" key="2">
    <citation type="submission" date="2021-03" db="UniProtKB">
        <authorList>
            <consortium name="EnsemblPlants"/>
        </authorList>
    </citation>
    <scope>IDENTIFICATION</scope>
</reference>
<dbReference type="FunFam" id="3.40.50.2000:FF:000078">
    <property type="entry name" value="Glycosyltransferase"/>
    <property type="match status" value="1"/>
</dbReference>
<name>A0A803LL44_CHEQI</name>
<evidence type="ECO:0000256" key="3">
    <source>
        <dbReference type="ARBA" id="ARBA00022679"/>
    </source>
</evidence>
<evidence type="ECO:0000313" key="6">
    <source>
        <dbReference type="EnsemblPlants" id="AUR62014691-RA:cds"/>
    </source>
</evidence>
<dbReference type="PANTHER" id="PTHR11926">
    <property type="entry name" value="GLUCOSYL/GLUCURONOSYL TRANSFERASES"/>
    <property type="match status" value="1"/>
</dbReference>
<dbReference type="Pfam" id="PF00201">
    <property type="entry name" value="UDPGT"/>
    <property type="match status" value="1"/>
</dbReference>